<feature type="transmembrane region" description="Helical" evidence="6">
    <location>
        <begin position="160"/>
        <end position="186"/>
    </location>
</feature>
<comment type="subcellular location">
    <subcellularLocation>
        <location evidence="1">Cell membrane</location>
        <topology evidence="1">Multi-pass membrane protein</topology>
    </subcellularLocation>
</comment>
<protein>
    <submittedName>
        <fullName evidence="7">ABC transporter permease</fullName>
    </submittedName>
</protein>
<keyword evidence="2" id="KW-1003">Cell membrane</keyword>
<evidence type="ECO:0000313" key="7">
    <source>
        <dbReference type="EMBL" id="UXE62496.1"/>
    </source>
</evidence>
<proteinExistence type="predicted"/>
<dbReference type="KEGG" id="wna:KA717_06965"/>
<evidence type="ECO:0000256" key="5">
    <source>
        <dbReference type="ARBA" id="ARBA00023136"/>
    </source>
</evidence>
<dbReference type="GO" id="GO:0005886">
    <property type="term" value="C:plasma membrane"/>
    <property type="evidence" value="ECO:0007669"/>
    <property type="project" value="UniProtKB-SubCell"/>
</dbReference>
<dbReference type="EMBL" id="CP073041">
    <property type="protein sequence ID" value="UXE62496.1"/>
    <property type="molecule type" value="Genomic_DNA"/>
</dbReference>
<feature type="transmembrane region" description="Helical" evidence="6">
    <location>
        <begin position="124"/>
        <end position="148"/>
    </location>
</feature>
<evidence type="ECO:0000256" key="3">
    <source>
        <dbReference type="ARBA" id="ARBA00022692"/>
    </source>
</evidence>
<feature type="transmembrane region" description="Helical" evidence="6">
    <location>
        <begin position="80"/>
        <end position="104"/>
    </location>
</feature>
<dbReference type="PANTHER" id="PTHR30294:SF29">
    <property type="entry name" value="MULTIDRUG ABC TRANSPORTER PERMEASE YBHS-RELATED"/>
    <property type="match status" value="1"/>
</dbReference>
<evidence type="ECO:0000256" key="2">
    <source>
        <dbReference type="ARBA" id="ARBA00022475"/>
    </source>
</evidence>
<organism evidence="7">
    <name type="scientific">Woronichinia naegeliana WA131</name>
    <dbReference type="NCBI Taxonomy" id="2824559"/>
    <lineage>
        <taxon>Bacteria</taxon>
        <taxon>Bacillati</taxon>
        <taxon>Cyanobacteriota</taxon>
        <taxon>Cyanophyceae</taxon>
        <taxon>Synechococcales</taxon>
        <taxon>Coelosphaeriaceae</taxon>
        <taxon>Woronichinia</taxon>
    </lineage>
</organism>
<keyword evidence="5 6" id="KW-0472">Membrane</keyword>
<name>A0A977L0R4_9CYAN</name>
<keyword evidence="3 6" id="KW-0812">Transmembrane</keyword>
<feature type="transmembrane region" description="Helical" evidence="6">
    <location>
        <begin position="35"/>
        <end position="59"/>
    </location>
</feature>
<reference evidence="7" key="1">
    <citation type="submission" date="2021-04" db="EMBL/GenBank/DDBJ databases">
        <title>Genome sequence of Woronichinia naegeliana from Washington state freshwater lake bloom.</title>
        <authorList>
            <person name="Dreher T.W."/>
        </authorList>
    </citation>
    <scope>NUCLEOTIDE SEQUENCE</scope>
    <source>
        <strain evidence="7">WA131</strain>
    </source>
</reference>
<keyword evidence="4 6" id="KW-1133">Transmembrane helix</keyword>
<dbReference type="Proteomes" id="UP001065613">
    <property type="component" value="Chromosome"/>
</dbReference>
<dbReference type="PANTHER" id="PTHR30294">
    <property type="entry name" value="MEMBRANE COMPONENT OF ABC TRANSPORTER YHHJ-RELATED"/>
    <property type="match status" value="1"/>
</dbReference>
<evidence type="ECO:0000256" key="1">
    <source>
        <dbReference type="ARBA" id="ARBA00004651"/>
    </source>
</evidence>
<dbReference type="AlphaFoldDB" id="A0A977L0R4"/>
<sequence length="273" mass="30061">MNKILTATWQNMMLLFANFLAIFRKEFSGYFSSPFAYIIAGVFWLIAGIFFGVILEGIIQNAEFARQSGMSMPVDIASDFLSSYLGVIISLILVLLPALSMGLYAEERKRGTLELLATSPVTNWVVALGKLAGVLAFFSILMFPLWIYQSIIFSAATPPLPIAIILLANSAVVLVAASILSLGMFISSLTESSIIAYILTFILVLGLWIIDVVAQRVSGIAGEIFSYLSLFEHYNTLVNGVIDVKSFVLFLTYIFLGIFLTAQSIETLRFQRS</sequence>
<dbReference type="Pfam" id="PF12679">
    <property type="entry name" value="ABC2_membrane_2"/>
    <property type="match status" value="1"/>
</dbReference>
<accession>A0A977L0R4</accession>
<feature type="transmembrane region" description="Helical" evidence="6">
    <location>
        <begin position="192"/>
        <end position="210"/>
    </location>
</feature>
<evidence type="ECO:0000256" key="6">
    <source>
        <dbReference type="SAM" id="Phobius"/>
    </source>
</evidence>
<gene>
    <name evidence="7" type="ORF">KA717_06965</name>
</gene>
<dbReference type="InterPro" id="IPR051449">
    <property type="entry name" value="ABC-2_transporter_component"/>
</dbReference>
<evidence type="ECO:0000256" key="4">
    <source>
        <dbReference type="ARBA" id="ARBA00022989"/>
    </source>
</evidence>
<feature type="transmembrane region" description="Helical" evidence="6">
    <location>
        <begin position="246"/>
        <end position="265"/>
    </location>
</feature>
<feature type="transmembrane region" description="Helical" evidence="6">
    <location>
        <begin position="7"/>
        <end position="23"/>
    </location>
</feature>